<comment type="catalytic activity">
    <reaction evidence="5">
        <text>a phosphate monoester + H2O = an alcohol + phosphate</text>
        <dbReference type="Rhea" id="RHEA:15017"/>
        <dbReference type="ChEBI" id="CHEBI:15377"/>
        <dbReference type="ChEBI" id="CHEBI:30879"/>
        <dbReference type="ChEBI" id="CHEBI:43474"/>
        <dbReference type="ChEBI" id="CHEBI:67140"/>
        <dbReference type="EC" id="3.1.3.2"/>
    </reaction>
</comment>
<dbReference type="EnsemblPlants" id="OBART04G11770.1">
    <property type="protein sequence ID" value="OBART04G11770.1"/>
    <property type="gene ID" value="OBART04G11770"/>
</dbReference>
<keyword evidence="4" id="KW-0325">Glycoprotein</keyword>
<reference evidence="9" key="1">
    <citation type="journal article" date="2009" name="Rice">
        <title>De Novo Next Generation Sequencing of Plant Genomes.</title>
        <authorList>
            <person name="Rounsley S."/>
            <person name="Marri P.R."/>
            <person name="Yu Y."/>
            <person name="He R."/>
            <person name="Sisneros N."/>
            <person name="Goicoechea J.L."/>
            <person name="Lee S.J."/>
            <person name="Angelova A."/>
            <person name="Kudrna D."/>
            <person name="Luo M."/>
            <person name="Affourtit J."/>
            <person name="Desany B."/>
            <person name="Knight J."/>
            <person name="Niazi F."/>
            <person name="Egholm M."/>
            <person name="Wing R.A."/>
        </authorList>
    </citation>
    <scope>NUCLEOTIDE SEQUENCE [LARGE SCALE GENOMIC DNA]</scope>
    <source>
        <strain evidence="9">cv. IRGC 105608</strain>
    </source>
</reference>
<dbReference type="GO" id="GO:0046872">
    <property type="term" value="F:metal ion binding"/>
    <property type="evidence" value="ECO:0007669"/>
    <property type="project" value="InterPro"/>
</dbReference>
<comment type="similarity">
    <text evidence="1 5">Belongs to the metallophosphoesterase superfamily. Purple acid phosphatase family.</text>
</comment>
<dbReference type="PANTHER" id="PTHR22953:SF7">
    <property type="entry name" value="PURPLE ACID PHOSPHATASE 22"/>
    <property type="match status" value="1"/>
</dbReference>
<dbReference type="PaxDb" id="65489-OBART04G11770.1"/>
<evidence type="ECO:0000313" key="10">
    <source>
        <dbReference type="Proteomes" id="UP000026960"/>
    </source>
</evidence>
<dbReference type="Gene3D" id="3.60.21.10">
    <property type="match status" value="1"/>
</dbReference>
<dbReference type="CDD" id="cd00063">
    <property type="entry name" value="FN3"/>
    <property type="match status" value="1"/>
</dbReference>
<dbReference type="PANTHER" id="PTHR22953">
    <property type="entry name" value="ACID PHOSPHATASE RELATED"/>
    <property type="match status" value="1"/>
</dbReference>
<dbReference type="HOGENOM" id="CLU_013387_0_0_1"/>
<dbReference type="GO" id="GO:0003993">
    <property type="term" value="F:acid phosphatase activity"/>
    <property type="evidence" value="ECO:0007669"/>
    <property type="project" value="UniProtKB-EC"/>
</dbReference>
<keyword evidence="2" id="KW-0732">Signal</keyword>
<evidence type="ECO:0000259" key="7">
    <source>
        <dbReference type="Pfam" id="PF14008"/>
    </source>
</evidence>
<dbReference type="Pfam" id="PF16656">
    <property type="entry name" value="Pur_ac_phosph_N"/>
    <property type="match status" value="1"/>
</dbReference>
<dbReference type="InterPro" id="IPR008963">
    <property type="entry name" value="Purple_acid_Pase-like_N"/>
</dbReference>
<keyword evidence="10" id="KW-1185">Reference proteome</keyword>
<evidence type="ECO:0000256" key="4">
    <source>
        <dbReference type="ARBA" id="ARBA00023180"/>
    </source>
</evidence>
<evidence type="ECO:0000256" key="3">
    <source>
        <dbReference type="ARBA" id="ARBA00022801"/>
    </source>
</evidence>
<dbReference type="STRING" id="65489.A0A0D3FVK7"/>
<feature type="domain" description="Purple acid phosphatase C-terminal" evidence="7">
    <location>
        <begin position="286"/>
        <end position="352"/>
    </location>
</feature>
<accession>A0A0D3FVK7</accession>
<dbReference type="SUPFAM" id="SSF49363">
    <property type="entry name" value="Purple acid phosphatase, N-terminal domain"/>
    <property type="match status" value="1"/>
</dbReference>
<dbReference type="AlphaFoldDB" id="A0A0D3FVK7"/>
<dbReference type="eggNOG" id="KOG1378">
    <property type="taxonomic scope" value="Eukaryota"/>
</dbReference>
<dbReference type="InterPro" id="IPR025733">
    <property type="entry name" value="PAPs_C"/>
</dbReference>
<dbReference type="Pfam" id="PF14008">
    <property type="entry name" value="Metallophos_C"/>
    <property type="match status" value="1"/>
</dbReference>
<evidence type="ECO:0000256" key="1">
    <source>
        <dbReference type="ARBA" id="ARBA00008723"/>
    </source>
</evidence>
<dbReference type="InterPro" id="IPR004843">
    <property type="entry name" value="Calcineurin-like_PHP"/>
</dbReference>
<evidence type="ECO:0000259" key="8">
    <source>
        <dbReference type="Pfam" id="PF16656"/>
    </source>
</evidence>
<dbReference type="InterPro" id="IPR029052">
    <property type="entry name" value="Metallo-depent_PP-like"/>
</dbReference>
<feature type="domain" description="Purple acid phosphatase N-terminal" evidence="8">
    <location>
        <begin position="52"/>
        <end position="132"/>
    </location>
</feature>
<evidence type="ECO:0000259" key="6">
    <source>
        <dbReference type="Pfam" id="PF00149"/>
    </source>
</evidence>
<sequence>MTRRADDLLVAGTLVISIVFFRCAAAVAATEYVRPPPGRVIFTEHTKPASHPQQVHVSLVGANHMRVSWITEDKHVKSVVEYGKVSGNYTASATGEHTSYRYFLYSSGKIHHVKIGPLDPGTVYYYRCGMAGDEFGLRTPPAALPVELAVAGDLGQTEWTASTLSHVRLRRAAGSRRHVVMLGSYADFNSSSEQYRWLARDLAAVDRGATPWVVVLLHAPWYNTNAAHEGEGEAMRKAMERLLYEARVDIVFAGHVHAYERFVSSILISAIARTTRVYNNKANPCGPVHITIGDGGNREGLAFDFRKNHKLAPLSLMREASFGHGRLSVVNATAARWTWHRNDDADSTVRDEIWLESLAANGACQQSSSAAAAADSQNDEL</sequence>
<dbReference type="EC" id="3.1.3.2" evidence="5"/>
<dbReference type="InterPro" id="IPR039331">
    <property type="entry name" value="PAPs-like"/>
</dbReference>
<dbReference type="Gene3D" id="2.60.40.380">
    <property type="entry name" value="Purple acid phosphatase-like, N-terminal"/>
    <property type="match status" value="1"/>
</dbReference>
<evidence type="ECO:0000313" key="9">
    <source>
        <dbReference type="EnsemblPlants" id="OBART04G11770.1"/>
    </source>
</evidence>
<proteinExistence type="inferred from homology"/>
<dbReference type="InterPro" id="IPR015914">
    <property type="entry name" value="PAPs_N"/>
</dbReference>
<reference evidence="9" key="2">
    <citation type="submission" date="2015-03" db="UniProtKB">
        <authorList>
            <consortium name="EnsemblPlants"/>
        </authorList>
    </citation>
    <scope>IDENTIFICATION</scope>
</reference>
<dbReference type="Gramene" id="OBART04G11770.1">
    <property type="protein sequence ID" value="OBART04G11770.1"/>
    <property type="gene ID" value="OBART04G11770"/>
</dbReference>
<name>A0A0D3FVK7_9ORYZ</name>
<evidence type="ECO:0000256" key="2">
    <source>
        <dbReference type="ARBA" id="ARBA00022729"/>
    </source>
</evidence>
<evidence type="ECO:0000256" key="5">
    <source>
        <dbReference type="RuleBase" id="RU361203"/>
    </source>
</evidence>
<dbReference type="CDD" id="cd00839">
    <property type="entry name" value="MPP_PAPs"/>
    <property type="match status" value="1"/>
</dbReference>
<organism evidence="9">
    <name type="scientific">Oryza barthii</name>
    <dbReference type="NCBI Taxonomy" id="65489"/>
    <lineage>
        <taxon>Eukaryota</taxon>
        <taxon>Viridiplantae</taxon>
        <taxon>Streptophyta</taxon>
        <taxon>Embryophyta</taxon>
        <taxon>Tracheophyta</taxon>
        <taxon>Spermatophyta</taxon>
        <taxon>Magnoliopsida</taxon>
        <taxon>Liliopsida</taxon>
        <taxon>Poales</taxon>
        <taxon>Poaceae</taxon>
        <taxon>BOP clade</taxon>
        <taxon>Oryzoideae</taxon>
        <taxon>Oryzeae</taxon>
        <taxon>Oryzinae</taxon>
        <taxon>Oryza</taxon>
    </lineage>
</organism>
<keyword evidence="3 5" id="KW-0378">Hydrolase</keyword>
<dbReference type="SUPFAM" id="SSF56300">
    <property type="entry name" value="Metallo-dependent phosphatases"/>
    <property type="match status" value="1"/>
</dbReference>
<feature type="domain" description="Calcineurin-like phosphoesterase" evidence="6">
    <location>
        <begin position="189"/>
        <end position="259"/>
    </location>
</feature>
<dbReference type="Pfam" id="PF00149">
    <property type="entry name" value="Metallophos"/>
    <property type="match status" value="1"/>
</dbReference>
<dbReference type="InterPro" id="IPR041792">
    <property type="entry name" value="MPP_PAP"/>
</dbReference>
<dbReference type="Proteomes" id="UP000026960">
    <property type="component" value="Chromosome 4"/>
</dbReference>
<protein>
    <recommendedName>
        <fullName evidence="5">Purple acid phosphatase</fullName>
        <ecNumber evidence="5">3.1.3.2</ecNumber>
    </recommendedName>
</protein>
<dbReference type="InterPro" id="IPR003961">
    <property type="entry name" value="FN3_dom"/>
</dbReference>